<evidence type="ECO:0000259" key="1">
    <source>
        <dbReference type="Pfam" id="PF24722"/>
    </source>
</evidence>
<evidence type="ECO:0000313" key="2">
    <source>
        <dbReference type="EMBL" id="MEK8045773.1"/>
    </source>
</evidence>
<dbReference type="RefSeq" id="WP_341398060.1">
    <property type="nucleotide sequence ID" value="NZ_JBBUTI010000004.1"/>
</dbReference>
<reference evidence="2 3" key="1">
    <citation type="submission" date="2024-04" db="EMBL/GenBank/DDBJ databases">
        <title>Novel species of the genus Ideonella isolated from streams.</title>
        <authorList>
            <person name="Lu H."/>
        </authorList>
    </citation>
    <scope>NUCLEOTIDE SEQUENCE [LARGE SCALE GENOMIC DNA]</scope>
    <source>
        <strain evidence="2 3">LYT19W</strain>
    </source>
</reference>
<keyword evidence="3" id="KW-1185">Reference proteome</keyword>
<comment type="caution">
    <text evidence="2">The sequence shown here is derived from an EMBL/GenBank/DDBJ whole genome shotgun (WGS) entry which is preliminary data.</text>
</comment>
<accession>A0ABU9C1S0</accession>
<evidence type="ECO:0000313" key="3">
    <source>
        <dbReference type="Proteomes" id="UP001379945"/>
    </source>
</evidence>
<dbReference type="Proteomes" id="UP001379945">
    <property type="component" value="Unassembled WGS sequence"/>
</dbReference>
<sequence length="131" mass="14485">MIQQSDVMALLVEAAPGFSQAWAEHLETWGNDALYVAGEEFASHLLQLYQAGDLSTLHLVGKAVEELHVKGSPWVKEFATIGLLEGVQNVWANSNVDPDRFLAFLGPESHRWWVGLNKFWSGQAPLVRADG</sequence>
<gene>
    <name evidence="2" type="ORF">AACH00_05360</name>
</gene>
<protein>
    <recommendedName>
        <fullName evidence="1">DUF7674 domain-containing protein</fullName>
    </recommendedName>
</protein>
<dbReference type="InterPro" id="IPR056091">
    <property type="entry name" value="DUF7674"/>
</dbReference>
<feature type="domain" description="DUF7674" evidence="1">
    <location>
        <begin position="8"/>
        <end position="120"/>
    </location>
</feature>
<organism evidence="2 3">
    <name type="scientific">Ideonella margarita</name>
    <dbReference type="NCBI Taxonomy" id="2984191"/>
    <lineage>
        <taxon>Bacteria</taxon>
        <taxon>Pseudomonadati</taxon>
        <taxon>Pseudomonadota</taxon>
        <taxon>Betaproteobacteria</taxon>
        <taxon>Burkholderiales</taxon>
        <taxon>Sphaerotilaceae</taxon>
        <taxon>Ideonella</taxon>
    </lineage>
</organism>
<dbReference type="EMBL" id="JBBUTI010000004">
    <property type="protein sequence ID" value="MEK8045773.1"/>
    <property type="molecule type" value="Genomic_DNA"/>
</dbReference>
<proteinExistence type="predicted"/>
<dbReference type="Pfam" id="PF24722">
    <property type="entry name" value="DUF7674"/>
    <property type="match status" value="1"/>
</dbReference>
<name>A0ABU9C1S0_9BURK</name>